<name>A0ABT8T2S0_9HYPH</name>
<comment type="caution">
    <text evidence="1">The sequence shown here is derived from an EMBL/GenBank/DDBJ whole genome shotgun (WGS) entry which is preliminary data.</text>
</comment>
<proteinExistence type="predicted"/>
<reference evidence="1" key="1">
    <citation type="journal article" date="2015" name="Int. J. Syst. Evol. Microbiol.">
        <title>Rhizobium oryzicola sp. nov., potential plant-growth-promoting endophytic bacteria isolated from rice roots.</title>
        <authorList>
            <person name="Zhang X.X."/>
            <person name="Gao J.S."/>
            <person name="Cao Y.H."/>
            <person name="Sheirdil R.A."/>
            <person name="Wang X.C."/>
            <person name="Zhang L."/>
        </authorList>
    </citation>
    <scope>NUCLEOTIDE SEQUENCE</scope>
    <source>
        <strain evidence="1">05753</strain>
    </source>
</reference>
<evidence type="ECO:0000313" key="1">
    <source>
        <dbReference type="EMBL" id="MDO1585017.1"/>
    </source>
</evidence>
<dbReference type="RefSeq" id="WP_302079306.1">
    <property type="nucleotide sequence ID" value="NZ_JAUKWQ010000012.1"/>
</dbReference>
<gene>
    <name evidence="1" type="ORF">Q2T52_23245</name>
</gene>
<evidence type="ECO:0000313" key="2">
    <source>
        <dbReference type="Proteomes" id="UP001169006"/>
    </source>
</evidence>
<reference evidence="1" key="2">
    <citation type="submission" date="2023-07" db="EMBL/GenBank/DDBJ databases">
        <authorList>
            <person name="Sun H."/>
        </authorList>
    </citation>
    <scope>NUCLEOTIDE SEQUENCE</scope>
    <source>
        <strain evidence="1">05753</strain>
    </source>
</reference>
<dbReference type="Proteomes" id="UP001169006">
    <property type="component" value="Unassembled WGS sequence"/>
</dbReference>
<keyword evidence="2" id="KW-1185">Reference proteome</keyword>
<organism evidence="1 2">
    <name type="scientific">Rhizobium oryzicola</name>
    <dbReference type="NCBI Taxonomy" id="1232668"/>
    <lineage>
        <taxon>Bacteria</taxon>
        <taxon>Pseudomonadati</taxon>
        <taxon>Pseudomonadota</taxon>
        <taxon>Alphaproteobacteria</taxon>
        <taxon>Hyphomicrobiales</taxon>
        <taxon>Rhizobiaceae</taxon>
        <taxon>Rhizobium/Agrobacterium group</taxon>
        <taxon>Rhizobium</taxon>
    </lineage>
</organism>
<accession>A0ABT8T2S0</accession>
<sequence>MISRLLLEKPPAVGAFSSIADAETWVRKVLAYKYFEAKQVAGGLKPAAYLSMRFGSPTGREAYLNQRYHAPAIRDTFSVFVYIYHEPRSPNGFVVHTAYPRNIDPMKKSITSPIAFYRLTAYFADSYIAFADDETFVRFAYQQFMRDDPDMLDELLDFLRRVLRMKLSAKQLEDILKYQSSAHSYGMSGDLHQLFSLMLEIGEKEAKTGRINEREALPLHLLEQRKTQPPLLR</sequence>
<dbReference type="EMBL" id="JAUKWQ010000012">
    <property type="protein sequence ID" value="MDO1585017.1"/>
    <property type="molecule type" value="Genomic_DNA"/>
</dbReference>
<protein>
    <submittedName>
        <fullName evidence="1">Uncharacterized protein</fullName>
    </submittedName>
</protein>